<gene>
    <name evidence="2" type="ORF">SAMN02910451_00642</name>
</gene>
<evidence type="ECO:0000313" key="2">
    <source>
        <dbReference type="EMBL" id="SCX87634.1"/>
    </source>
</evidence>
<dbReference type="RefSeq" id="WP_026668465.1">
    <property type="nucleotide sequence ID" value="NZ_FMUR01000004.1"/>
</dbReference>
<dbReference type="Proteomes" id="UP000183047">
    <property type="component" value="Unassembled WGS sequence"/>
</dbReference>
<evidence type="ECO:0008006" key="4">
    <source>
        <dbReference type="Google" id="ProtNLM"/>
    </source>
</evidence>
<dbReference type="EMBL" id="FMUR01000004">
    <property type="protein sequence ID" value="SCX87634.1"/>
    <property type="molecule type" value="Genomic_DNA"/>
</dbReference>
<protein>
    <recommendedName>
        <fullName evidence="4">CbrC family protein</fullName>
    </recommendedName>
</protein>
<sequence>MDKNKLPKFKYHPNVYESGEVKFSKGVCNCCGKEVEAYVQHMYTRAKVDCICMDCVASGKAAEKFDGSFIQDADSIDNEAATEELFCRTPGYVSWQGENWAVCCNDYCEYIGTVGTKELDELGIADDLFEADGSFDGYDNAREYLVKDGSLCGYLFRCLHCGKYYLRIDAD</sequence>
<comment type="similarity">
    <text evidence="1">Belongs to the UPF0167 family.</text>
</comment>
<dbReference type="InterPro" id="IPR005363">
    <property type="entry name" value="UPF0167"/>
</dbReference>
<dbReference type="Pfam" id="PF03691">
    <property type="entry name" value="UPF0167"/>
    <property type="match status" value="1"/>
</dbReference>
<evidence type="ECO:0000313" key="3">
    <source>
        <dbReference type="Proteomes" id="UP000183047"/>
    </source>
</evidence>
<accession>A0A1G5BBT2</accession>
<dbReference type="OrthoDB" id="7065534at2"/>
<organism evidence="2 3">
    <name type="scientific">Butyrivibrio hungatei</name>
    <dbReference type="NCBI Taxonomy" id="185008"/>
    <lineage>
        <taxon>Bacteria</taxon>
        <taxon>Bacillati</taxon>
        <taxon>Bacillota</taxon>
        <taxon>Clostridia</taxon>
        <taxon>Lachnospirales</taxon>
        <taxon>Lachnospiraceae</taxon>
        <taxon>Butyrivibrio</taxon>
    </lineage>
</organism>
<name>A0A1G5BBT2_9FIRM</name>
<reference evidence="3" key="1">
    <citation type="submission" date="2016-10" db="EMBL/GenBank/DDBJ databases">
        <authorList>
            <person name="Varghese N."/>
            <person name="Submissions S."/>
        </authorList>
    </citation>
    <scope>NUCLEOTIDE SEQUENCE [LARGE SCALE GENOMIC DNA]</scope>
    <source>
        <strain evidence="3">XBD2006</strain>
    </source>
</reference>
<evidence type="ECO:0000256" key="1">
    <source>
        <dbReference type="ARBA" id="ARBA00008525"/>
    </source>
</evidence>
<proteinExistence type="inferred from homology"/>
<keyword evidence="3" id="KW-1185">Reference proteome</keyword>
<dbReference type="AlphaFoldDB" id="A0A1G5BBT2"/>